<evidence type="ECO:0000313" key="12">
    <source>
        <dbReference type="EMBL" id="AZI41754.1"/>
    </source>
</evidence>
<evidence type="ECO:0000256" key="5">
    <source>
        <dbReference type="ARBA" id="ARBA00022553"/>
    </source>
</evidence>
<dbReference type="InterPro" id="IPR036097">
    <property type="entry name" value="HisK_dim/P_sf"/>
</dbReference>
<sequence length="368" mass="39526">MTASPLFPLTFERWNSLRVQFTAVIFALTFLPNLSLILVSNGPWNSVLSVWTLGVGVLCALIGYFLSGAMLKPLTRLRAEVEADEVERQGRQDDPQEVKALRAAFTGLLERLGTEQARRGAFMATLVHDLKTPLIATGHLVRLLMNGVLSEPERQDAGEQLLSENARLLALVQQMADAHRFEREAVQLHCRPTDLGALLEALAARLSARAAQRSLSIIVSGQARAEVDAAVLERALGNLADNALRYASSQVRLEARQVGGGAELSVIDDGPGLSASLESLAQPFNAQPTTIAGQQYTAGTAGLGLFIAKRIAEAHGGELIYQRRSPLSDPSADFSSAVFPATPSPSSSHGLSALTIVLPEALHENRDR</sequence>
<dbReference type="CDD" id="cd00082">
    <property type="entry name" value="HisKA"/>
    <property type="match status" value="1"/>
</dbReference>
<evidence type="ECO:0000256" key="6">
    <source>
        <dbReference type="ARBA" id="ARBA00022679"/>
    </source>
</evidence>
<evidence type="ECO:0000256" key="1">
    <source>
        <dbReference type="ARBA" id="ARBA00000085"/>
    </source>
</evidence>
<organism evidence="12 13">
    <name type="scientific">Deinococcus psychrotolerans</name>
    <dbReference type="NCBI Taxonomy" id="2489213"/>
    <lineage>
        <taxon>Bacteria</taxon>
        <taxon>Thermotogati</taxon>
        <taxon>Deinococcota</taxon>
        <taxon>Deinococci</taxon>
        <taxon>Deinococcales</taxon>
        <taxon>Deinococcaceae</taxon>
        <taxon>Deinococcus</taxon>
    </lineage>
</organism>
<evidence type="ECO:0000256" key="10">
    <source>
        <dbReference type="SAM" id="Phobius"/>
    </source>
</evidence>
<dbReference type="Proteomes" id="UP000276417">
    <property type="component" value="Chromosome 1"/>
</dbReference>
<keyword evidence="5" id="KW-0597">Phosphoprotein</keyword>
<accession>A0A3G8YGS2</accession>
<keyword evidence="4" id="KW-1003">Cell membrane</keyword>
<keyword evidence="10" id="KW-1133">Transmembrane helix</keyword>
<dbReference type="PROSITE" id="PS50109">
    <property type="entry name" value="HIS_KIN"/>
    <property type="match status" value="1"/>
</dbReference>
<keyword evidence="8" id="KW-0902">Two-component regulatory system</keyword>
<dbReference type="Pfam" id="PF00512">
    <property type="entry name" value="HisKA"/>
    <property type="match status" value="1"/>
</dbReference>
<feature type="domain" description="Histidine kinase" evidence="11">
    <location>
        <begin position="125"/>
        <end position="319"/>
    </location>
</feature>
<dbReference type="InterPro" id="IPR003594">
    <property type="entry name" value="HATPase_dom"/>
</dbReference>
<feature type="transmembrane region" description="Helical" evidence="10">
    <location>
        <begin position="21"/>
        <end position="40"/>
    </location>
</feature>
<dbReference type="PANTHER" id="PTHR44936:SF9">
    <property type="entry name" value="SENSOR PROTEIN CREC"/>
    <property type="match status" value="1"/>
</dbReference>
<name>A0A3G8YGS2_9DEIO</name>
<dbReference type="CDD" id="cd00075">
    <property type="entry name" value="HATPase"/>
    <property type="match status" value="1"/>
</dbReference>
<dbReference type="InterPro" id="IPR004358">
    <property type="entry name" value="Sig_transdc_His_kin-like_C"/>
</dbReference>
<dbReference type="InterPro" id="IPR050980">
    <property type="entry name" value="2C_sensor_his_kinase"/>
</dbReference>
<keyword evidence="6" id="KW-0808">Transferase</keyword>
<dbReference type="SMART" id="SM00388">
    <property type="entry name" value="HisKA"/>
    <property type="match status" value="1"/>
</dbReference>
<dbReference type="EMBL" id="CP034183">
    <property type="protein sequence ID" value="AZI41754.1"/>
    <property type="molecule type" value="Genomic_DNA"/>
</dbReference>
<gene>
    <name evidence="12" type="ORF">EHF33_02480</name>
</gene>
<keyword evidence="13" id="KW-1185">Reference proteome</keyword>
<evidence type="ECO:0000256" key="4">
    <source>
        <dbReference type="ARBA" id="ARBA00022475"/>
    </source>
</evidence>
<keyword evidence="10" id="KW-0472">Membrane</keyword>
<dbReference type="RefSeq" id="WP_124867578.1">
    <property type="nucleotide sequence ID" value="NZ_CP034183.1"/>
</dbReference>
<dbReference type="Gene3D" id="1.10.287.130">
    <property type="match status" value="1"/>
</dbReference>
<keyword evidence="10" id="KW-0812">Transmembrane</keyword>
<evidence type="ECO:0000256" key="2">
    <source>
        <dbReference type="ARBA" id="ARBA00004651"/>
    </source>
</evidence>
<dbReference type="GO" id="GO:0000155">
    <property type="term" value="F:phosphorelay sensor kinase activity"/>
    <property type="evidence" value="ECO:0007669"/>
    <property type="project" value="InterPro"/>
</dbReference>
<comment type="catalytic activity">
    <reaction evidence="1">
        <text>ATP + protein L-histidine = ADP + protein N-phospho-L-histidine.</text>
        <dbReference type="EC" id="2.7.13.3"/>
    </reaction>
</comment>
<dbReference type="EC" id="2.7.13.3" evidence="3"/>
<dbReference type="PANTHER" id="PTHR44936">
    <property type="entry name" value="SENSOR PROTEIN CREC"/>
    <property type="match status" value="1"/>
</dbReference>
<evidence type="ECO:0000259" key="11">
    <source>
        <dbReference type="PROSITE" id="PS50109"/>
    </source>
</evidence>
<dbReference type="PRINTS" id="PR00344">
    <property type="entry name" value="BCTRLSENSOR"/>
</dbReference>
<dbReference type="Pfam" id="PF02518">
    <property type="entry name" value="HATPase_c"/>
    <property type="match status" value="1"/>
</dbReference>
<protein>
    <recommendedName>
        <fullName evidence="3">histidine kinase</fullName>
        <ecNumber evidence="3">2.7.13.3</ecNumber>
    </recommendedName>
</protein>
<dbReference type="Gene3D" id="3.30.565.10">
    <property type="entry name" value="Histidine kinase-like ATPase, C-terminal domain"/>
    <property type="match status" value="1"/>
</dbReference>
<evidence type="ECO:0000256" key="9">
    <source>
        <dbReference type="ARBA" id="ARBA00023026"/>
    </source>
</evidence>
<evidence type="ECO:0000256" key="8">
    <source>
        <dbReference type="ARBA" id="ARBA00023012"/>
    </source>
</evidence>
<dbReference type="OrthoDB" id="9804645at2"/>
<dbReference type="InterPro" id="IPR005467">
    <property type="entry name" value="His_kinase_dom"/>
</dbReference>
<dbReference type="GO" id="GO:0005886">
    <property type="term" value="C:plasma membrane"/>
    <property type="evidence" value="ECO:0007669"/>
    <property type="project" value="UniProtKB-SubCell"/>
</dbReference>
<evidence type="ECO:0000256" key="3">
    <source>
        <dbReference type="ARBA" id="ARBA00012438"/>
    </source>
</evidence>
<proteinExistence type="predicted"/>
<dbReference type="SMART" id="SM00387">
    <property type="entry name" value="HATPase_c"/>
    <property type="match status" value="1"/>
</dbReference>
<dbReference type="AlphaFoldDB" id="A0A3G8YGS2"/>
<dbReference type="KEGG" id="dph:EHF33_02480"/>
<comment type="subcellular location">
    <subcellularLocation>
        <location evidence="2">Cell membrane</location>
        <topology evidence="2">Multi-pass membrane protein</topology>
    </subcellularLocation>
</comment>
<feature type="transmembrane region" description="Helical" evidence="10">
    <location>
        <begin position="46"/>
        <end position="66"/>
    </location>
</feature>
<dbReference type="InterPro" id="IPR003661">
    <property type="entry name" value="HisK_dim/P_dom"/>
</dbReference>
<keyword evidence="9" id="KW-0843">Virulence</keyword>
<dbReference type="InterPro" id="IPR036890">
    <property type="entry name" value="HATPase_C_sf"/>
</dbReference>
<keyword evidence="7 12" id="KW-0418">Kinase</keyword>
<reference evidence="12 13" key="1">
    <citation type="submission" date="2018-11" db="EMBL/GenBank/DDBJ databases">
        <title>Deinococcus shelandsis sp. nov., isolated from South Shetland Islands soil of Antarctica.</title>
        <authorList>
            <person name="Tian J."/>
        </authorList>
    </citation>
    <scope>NUCLEOTIDE SEQUENCE [LARGE SCALE GENOMIC DNA]</scope>
    <source>
        <strain evidence="12 13">S14-83T</strain>
    </source>
</reference>
<evidence type="ECO:0000256" key="7">
    <source>
        <dbReference type="ARBA" id="ARBA00022777"/>
    </source>
</evidence>
<evidence type="ECO:0000313" key="13">
    <source>
        <dbReference type="Proteomes" id="UP000276417"/>
    </source>
</evidence>
<dbReference type="SUPFAM" id="SSF47384">
    <property type="entry name" value="Homodimeric domain of signal transducing histidine kinase"/>
    <property type="match status" value="1"/>
</dbReference>
<dbReference type="SUPFAM" id="SSF55874">
    <property type="entry name" value="ATPase domain of HSP90 chaperone/DNA topoisomerase II/histidine kinase"/>
    <property type="match status" value="1"/>
</dbReference>